<evidence type="ECO:0000256" key="1">
    <source>
        <dbReference type="ARBA" id="ARBA00022801"/>
    </source>
</evidence>
<reference evidence="3" key="1">
    <citation type="submission" date="2021-04" db="EMBL/GenBank/DDBJ databases">
        <title>Draft genome of Fusarium avenaceum strain F156N33, isolated from an atmospheric sample in Virginia.</title>
        <authorList>
            <person name="Yang S."/>
            <person name="Vinatzer B.A."/>
            <person name="Coleman J."/>
        </authorList>
    </citation>
    <scope>NUCLEOTIDE SEQUENCE</scope>
    <source>
        <strain evidence="3">F156N33</strain>
    </source>
</reference>
<name>A0A9P7H758_9HYPO</name>
<dbReference type="CDD" id="cd01846">
    <property type="entry name" value="fatty_acyltransferase_like"/>
    <property type="match status" value="1"/>
</dbReference>
<evidence type="ECO:0000256" key="2">
    <source>
        <dbReference type="SAM" id="MobiDB-lite"/>
    </source>
</evidence>
<protein>
    <submittedName>
        <fullName evidence="3">Uncharacterized protein</fullName>
    </submittedName>
</protein>
<dbReference type="SUPFAM" id="SSF52266">
    <property type="entry name" value="SGNH hydrolase"/>
    <property type="match status" value="1"/>
</dbReference>
<dbReference type="Gene3D" id="3.40.50.1110">
    <property type="entry name" value="SGNH hydrolase"/>
    <property type="match status" value="1"/>
</dbReference>
<dbReference type="PANTHER" id="PTHR45648:SF22">
    <property type="entry name" value="GDSL LIPASE_ACYLHYDROLASE FAMILY PROTEIN (AFU_ORTHOLOGUE AFUA_4G14700)"/>
    <property type="match status" value="1"/>
</dbReference>
<dbReference type="Proteomes" id="UP000782241">
    <property type="component" value="Unassembled WGS sequence"/>
</dbReference>
<evidence type="ECO:0000313" key="3">
    <source>
        <dbReference type="EMBL" id="KAG5663429.1"/>
    </source>
</evidence>
<sequence length="477" mass="52885">MHDVSGCIRIVMHNLEEAIVGGAIQKDDTYEAEQRLEIYRQEMMPLFPFVWISQDESPERLSRERPMLYMAMIIVTCQDNIEVQQKLSQHYREELGRRIWTHTEKSIQLLQGIMVYLAWNQTHSVLGDQLSSLIHMAMSLVTELGLDKEHSSEAKLSHGVPGEASKNRQHQPFRTNDERSTWVNWLCVSSLAYALPVADRSGVKFSRLIVFGDSFSDNGNGSWVASKGSWPADPAYYDHSFSNGPKWNDVVAKDLDLKLINLAAGGATANNDFVAGGTGADSTITVPSAADQVSSFLTWDKPQLGDIFVHWIGANDILFNTSITGGQVTSLVNENVNRLYQAGAKNIILANYLKITTFPATYNSSDYNVPSVEVYNTDLTQGLKNIAAAYSAYAETAVVDVGGLFQSINSNPEAYGIKKEYVNPPTACLTGVYTSEGVPRHLCSDPEKHIFFDSYHPVKEVHALIAGLFERAIHDLA</sequence>
<keyword evidence="4" id="KW-1185">Reference proteome</keyword>
<dbReference type="InterPro" id="IPR051058">
    <property type="entry name" value="GDSL_Est/Lipase"/>
</dbReference>
<dbReference type="EMBL" id="JAGPUO010000004">
    <property type="protein sequence ID" value="KAG5663429.1"/>
    <property type="molecule type" value="Genomic_DNA"/>
</dbReference>
<dbReference type="InterPro" id="IPR001087">
    <property type="entry name" value="GDSL"/>
</dbReference>
<dbReference type="GO" id="GO:0016788">
    <property type="term" value="F:hydrolase activity, acting on ester bonds"/>
    <property type="evidence" value="ECO:0007669"/>
    <property type="project" value="InterPro"/>
</dbReference>
<feature type="region of interest" description="Disordered" evidence="2">
    <location>
        <begin position="152"/>
        <end position="171"/>
    </location>
</feature>
<dbReference type="AlphaFoldDB" id="A0A9P7H758"/>
<gene>
    <name evidence="3" type="ORF">KAF25_001365</name>
</gene>
<dbReference type="PANTHER" id="PTHR45648">
    <property type="entry name" value="GDSL LIPASE/ACYLHYDROLASE FAMILY PROTEIN (AFU_ORTHOLOGUE AFUA_4G14700)"/>
    <property type="match status" value="1"/>
</dbReference>
<keyword evidence="1" id="KW-0378">Hydrolase</keyword>
<organism evidence="3 4">
    <name type="scientific">Fusarium avenaceum</name>
    <dbReference type="NCBI Taxonomy" id="40199"/>
    <lineage>
        <taxon>Eukaryota</taxon>
        <taxon>Fungi</taxon>
        <taxon>Dikarya</taxon>
        <taxon>Ascomycota</taxon>
        <taxon>Pezizomycotina</taxon>
        <taxon>Sordariomycetes</taxon>
        <taxon>Hypocreomycetidae</taxon>
        <taxon>Hypocreales</taxon>
        <taxon>Nectriaceae</taxon>
        <taxon>Fusarium</taxon>
        <taxon>Fusarium tricinctum species complex</taxon>
    </lineage>
</organism>
<evidence type="ECO:0000313" key="4">
    <source>
        <dbReference type="Proteomes" id="UP000782241"/>
    </source>
</evidence>
<dbReference type="InterPro" id="IPR036514">
    <property type="entry name" value="SGNH_hydro_sf"/>
</dbReference>
<comment type="caution">
    <text evidence="3">The sequence shown here is derived from an EMBL/GenBank/DDBJ whole genome shotgun (WGS) entry which is preliminary data.</text>
</comment>
<accession>A0A9P7H758</accession>
<proteinExistence type="predicted"/>
<dbReference type="Pfam" id="PF00657">
    <property type="entry name" value="Lipase_GDSL"/>
    <property type="match status" value="1"/>
</dbReference>
<dbReference type="CDD" id="cd12148">
    <property type="entry name" value="fungal_TF_MHR"/>
    <property type="match status" value="1"/>
</dbReference>